<dbReference type="PANTHER" id="PTHR11558">
    <property type="entry name" value="SPERMIDINE/SPERMINE SYNTHASE"/>
    <property type="match status" value="1"/>
</dbReference>
<comment type="function">
    <text evidence="5">Catalyzes the irreversible transfer of a propylamine group from the amino donor S-adenosylmethioninamine (decarboxy-AdoMet) to putrescine (1,4-diaminobutane) to yield spermidine.</text>
</comment>
<comment type="subunit">
    <text evidence="5">Homodimer or homotetramer.</text>
</comment>
<dbReference type="KEGG" id="tav:G4V39_10475"/>
<dbReference type="SUPFAM" id="SSF53335">
    <property type="entry name" value="S-adenosyl-L-methionine-dependent methyltransferases"/>
    <property type="match status" value="1"/>
</dbReference>
<evidence type="ECO:0000256" key="2">
    <source>
        <dbReference type="ARBA" id="ARBA00022679"/>
    </source>
</evidence>
<dbReference type="PANTHER" id="PTHR11558:SF11">
    <property type="entry name" value="SPERMIDINE SYNTHASE"/>
    <property type="match status" value="1"/>
</dbReference>
<feature type="active site" description="Proton acceptor" evidence="5">
    <location>
        <position position="161"/>
    </location>
</feature>
<evidence type="ECO:0000313" key="7">
    <source>
        <dbReference type="Proteomes" id="UP000502179"/>
    </source>
</evidence>
<dbReference type="Proteomes" id="UP000502179">
    <property type="component" value="Chromosome"/>
</dbReference>
<name>A0A6G7PYA7_9BACT</name>
<comment type="pathway">
    <text evidence="5">Amine and polyamine biosynthesis; spermidine biosynthesis; spermidine from putrescine: step 1/1.</text>
</comment>
<accession>A0A6G7PYA7</accession>
<dbReference type="AlphaFoldDB" id="A0A6G7PYA7"/>
<feature type="binding site" evidence="5">
    <location>
        <begin position="140"/>
        <end position="141"/>
    </location>
    <ligand>
        <name>S-methyl-5'-thioadenosine</name>
        <dbReference type="ChEBI" id="CHEBI:17509"/>
    </ligand>
</feature>
<evidence type="ECO:0000256" key="4">
    <source>
        <dbReference type="ARBA" id="ARBA00023115"/>
    </source>
</evidence>
<dbReference type="EC" id="2.5.1.16" evidence="5"/>
<dbReference type="InterPro" id="IPR001045">
    <property type="entry name" value="Spermi_synthase"/>
</dbReference>
<gene>
    <name evidence="5" type="primary">speE</name>
    <name evidence="6" type="ORF">G4V39_10475</name>
</gene>
<keyword evidence="7" id="KW-1185">Reference proteome</keyword>
<reference evidence="6 7" key="1">
    <citation type="submission" date="2020-02" db="EMBL/GenBank/DDBJ databases">
        <title>Genome analysis of Thermosulfuriphilus ammonigenes ST65T, an anaerobic thermophilic chemolithoautotrophic bacterium isolated from a deep-sea hydrothermal vent.</title>
        <authorList>
            <person name="Slobodkina G."/>
            <person name="Allioux M."/>
            <person name="Merkel A."/>
            <person name="Alain K."/>
            <person name="Jebbar M."/>
            <person name="Slobodkin A."/>
        </authorList>
    </citation>
    <scope>NUCLEOTIDE SEQUENCE [LARGE SCALE GENOMIC DNA]</scope>
    <source>
        <strain evidence="6 7">ST65</strain>
    </source>
</reference>
<evidence type="ECO:0000256" key="1">
    <source>
        <dbReference type="ARBA" id="ARBA00007867"/>
    </source>
</evidence>
<dbReference type="InterPro" id="IPR029063">
    <property type="entry name" value="SAM-dependent_MTases_sf"/>
</dbReference>
<dbReference type="InterPro" id="IPR030374">
    <property type="entry name" value="PABS"/>
</dbReference>
<dbReference type="EMBL" id="CP048877">
    <property type="protein sequence ID" value="QIJ72674.1"/>
    <property type="molecule type" value="Genomic_DNA"/>
</dbReference>
<feature type="binding site" evidence="5">
    <location>
        <position position="64"/>
    </location>
    <ligand>
        <name>spermidine</name>
        <dbReference type="ChEBI" id="CHEBI:57834"/>
    </ligand>
</feature>
<evidence type="ECO:0000256" key="3">
    <source>
        <dbReference type="ARBA" id="ARBA00023066"/>
    </source>
</evidence>
<sequence length="285" mass="32315">MPKGPVLQIGELMTEGTYHCYQGELVHTEGGLQQVFVLDNPFWGRMLIINGVVQLTTRDEFIYHEAMAHTTVQLFPEGRPLDVLICGGGDYGVSRELTRYADVRQVVIVDIDPIVPRVVERYIPQLLPEDRSRVELITADAFKVAEEFAREGRTFDIVIVDSTDPDITTEDVELSNPLFSVEFHRLLATVAPEGVVIQQAATPFSLGPVLTRTYRAFCQAYGPERIFVFRADVPAYGSETAFVMKSSTLTPQEPVRRSHPPTRYYSHEIHRASFVLPRYWEELLK</sequence>
<dbReference type="Pfam" id="PF01564">
    <property type="entry name" value="Spermine_synth"/>
    <property type="match status" value="1"/>
</dbReference>
<evidence type="ECO:0000256" key="5">
    <source>
        <dbReference type="HAMAP-Rule" id="MF_00198"/>
    </source>
</evidence>
<organism evidence="6 7">
    <name type="scientific">Thermosulfuriphilus ammonigenes</name>
    <dbReference type="NCBI Taxonomy" id="1936021"/>
    <lineage>
        <taxon>Bacteria</taxon>
        <taxon>Pseudomonadati</taxon>
        <taxon>Thermodesulfobacteriota</taxon>
        <taxon>Thermodesulfobacteria</taxon>
        <taxon>Thermodesulfobacteriales</taxon>
        <taxon>Thermodesulfobacteriaceae</taxon>
        <taxon>Thermosulfuriphilus</taxon>
    </lineage>
</organism>
<dbReference type="HAMAP" id="MF_00198">
    <property type="entry name" value="Spermidine_synth"/>
    <property type="match status" value="1"/>
</dbReference>
<feature type="binding site" evidence="5">
    <location>
        <begin position="161"/>
        <end position="164"/>
    </location>
    <ligand>
        <name>spermidine</name>
        <dbReference type="ChEBI" id="CHEBI:57834"/>
    </ligand>
</feature>
<keyword evidence="2 5" id="KW-0808">Transferase</keyword>
<protein>
    <recommendedName>
        <fullName evidence="5">Polyamine aminopropyltransferase</fullName>
    </recommendedName>
    <alternativeName>
        <fullName evidence="5">Putrescine aminopropyltransferase</fullName>
        <shortName evidence="5">PAPT</shortName>
    </alternativeName>
    <alternativeName>
        <fullName evidence="5">Spermidine synthase</fullName>
        <shortName evidence="5">SPDS</shortName>
        <shortName evidence="5">SPDSY</shortName>
        <ecNumber evidence="5">2.5.1.16</ecNumber>
    </alternativeName>
</protein>
<dbReference type="Gene3D" id="3.40.50.150">
    <property type="entry name" value="Vaccinia Virus protein VP39"/>
    <property type="match status" value="1"/>
</dbReference>
<feature type="binding site" evidence="5">
    <location>
        <position position="110"/>
    </location>
    <ligand>
        <name>S-methyl-5'-thioadenosine</name>
        <dbReference type="ChEBI" id="CHEBI:17509"/>
    </ligand>
</feature>
<feature type="binding site" evidence="5">
    <location>
        <position position="90"/>
    </location>
    <ligand>
        <name>spermidine</name>
        <dbReference type="ChEBI" id="CHEBI:57834"/>
    </ligand>
</feature>
<dbReference type="GO" id="GO:0008295">
    <property type="term" value="P:spermidine biosynthetic process"/>
    <property type="evidence" value="ECO:0007669"/>
    <property type="project" value="UniProtKB-UniRule"/>
</dbReference>
<evidence type="ECO:0000313" key="6">
    <source>
        <dbReference type="EMBL" id="QIJ72674.1"/>
    </source>
</evidence>
<dbReference type="CDD" id="cd02440">
    <property type="entry name" value="AdoMet_MTases"/>
    <property type="match status" value="1"/>
</dbReference>
<dbReference type="InterPro" id="IPR037163">
    <property type="entry name" value="Spermidine_synt_N_sf"/>
</dbReference>
<comment type="catalytic activity">
    <reaction evidence="5">
        <text>S-adenosyl 3-(methylsulfanyl)propylamine + putrescine = S-methyl-5'-thioadenosine + spermidine + H(+)</text>
        <dbReference type="Rhea" id="RHEA:12721"/>
        <dbReference type="ChEBI" id="CHEBI:15378"/>
        <dbReference type="ChEBI" id="CHEBI:17509"/>
        <dbReference type="ChEBI" id="CHEBI:57443"/>
        <dbReference type="ChEBI" id="CHEBI:57834"/>
        <dbReference type="ChEBI" id="CHEBI:326268"/>
        <dbReference type="EC" id="2.5.1.16"/>
    </reaction>
</comment>
<keyword evidence="4 5" id="KW-0620">Polyamine biosynthesis</keyword>
<comment type="caution">
    <text evidence="5">Lacks conserved residue(s) required for the propagation of feature annotation.</text>
</comment>
<proteinExistence type="inferred from homology"/>
<dbReference type="UniPathway" id="UPA00248">
    <property type="reaction ID" value="UER00314"/>
</dbReference>
<dbReference type="Gene3D" id="2.30.140.10">
    <property type="entry name" value="Spermidine synthase, tetramerisation domain"/>
    <property type="match status" value="1"/>
</dbReference>
<dbReference type="PROSITE" id="PS51006">
    <property type="entry name" value="PABS_2"/>
    <property type="match status" value="1"/>
</dbReference>
<comment type="similarity">
    <text evidence="1 5">Belongs to the spermidine/spermine synthase family.</text>
</comment>
<feature type="binding site" evidence="5">
    <location>
        <position position="33"/>
    </location>
    <ligand>
        <name>S-methyl-5'-thioadenosine</name>
        <dbReference type="ChEBI" id="CHEBI:17509"/>
    </ligand>
</feature>
<dbReference type="GO" id="GO:0004766">
    <property type="term" value="F:spermidine synthase activity"/>
    <property type="evidence" value="ECO:0007669"/>
    <property type="project" value="UniProtKB-UniRule"/>
</dbReference>
<dbReference type="RefSeq" id="WP_166032890.1">
    <property type="nucleotide sequence ID" value="NZ_CP048877.1"/>
</dbReference>
<keyword evidence="3 5" id="KW-0745">Spermidine biosynthesis</keyword>